<reference evidence="3" key="1">
    <citation type="journal article" date="2013" name="Nat. Genet.">
        <title>The draft genomes of soft-shell turtle and green sea turtle yield insights into the development and evolution of the turtle-specific body plan.</title>
        <authorList>
            <person name="Wang Z."/>
            <person name="Pascual-Anaya J."/>
            <person name="Zadissa A."/>
            <person name="Li W."/>
            <person name="Niimura Y."/>
            <person name="Huang Z."/>
            <person name="Li C."/>
            <person name="White S."/>
            <person name="Xiong Z."/>
            <person name="Fang D."/>
            <person name="Wang B."/>
            <person name="Ming Y."/>
            <person name="Chen Y."/>
            <person name="Zheng Y."/>
            <person name="Kuraku S."/>
            <person name="Pignatelli M."/>
            <person name="Herrero J."/>
            <person name="Beal K."/>
            <person name="Nozawa M."/>
            <person name="Li Q."/>
            <person name="Wang J."/>
            <person name="Zhang H."/>
            <person name="Yu L."/>
            <person name="Shigenobu S."/>
            <person name="Wang J."/>
            <person name="Liu J."/>
            <person name="Flicek P."/>
            <person name="Searle S."/>
            <person name="Wang J."/>
            <person name="Kuratani S."/>
            <person name="Yin Y."/>
            <person name="Aken B."/>
            <person name="Zhang G."/>
            <person name="Irie N."/>
        </authorList>
    </citation>
    <scope>NUCLEOTIDE SEQUENCE [LARGE SCALE GENOMIC DNA]</scope>
</reference>
<sequence>MLRGGLPDQALHKAQPCCSYSLEQGLERGLPRTDKTDEKVGFDLVWATSPGNSLQVKVSRYAPVRCTGKSWCAVPEWIGFPKCNLKGLRLPAAAGAPNPLNCCQSPKGCTSTGLETPTPQAQVPQTQVYNALLTQTVVPSTGTESRETVSRMLSMLLLQAPRQSGGGESSQTGIQKVTRWVGEGEEKLQEPKEEQRGRRT</sequence>
<evidence type="ECO:0000256" key="1">
    <source>
        <dbReference type="SAM" id="MobiDB-lite"/>
    </source>
</evidence>
<evidence type="ECO:0000313" key="3">
    <source>
        <dbReference type="Proteomes" id="UP000031443"/>
    </source>
</evidence>
<dbReference type="EMBL" id="KB552126">
    <property type="protein sequence ID" value="EMP30049.1"/>
    <property type="molecule type" value="Genomic_DNA"/>
</dbReference>
<dbReference type="AlphaFoldDB" id="M7AZ62"/>
<gene>
    <name evidence="2" type="ORF">UY3_12822</name>
</gene>
<feature type="compositionally biased region" description="Basic and acidic residues" evidence="1">
    <location>
        <begin position="182"/>
        <end position="200"/>
    </location>
</feature>
<protein>
    <submittedName>
        <fullName evidence="2">Uncharacterized protein</fullName>
    </submittedName>
</protein>
<organism evidence="2 3">
    <name type="scientific">Chelonia mydas</name>
    <name type="common">Green sea-turtle</name>
    <name type="synonym">Chelonia agassizi</name>
    <dbReference type="NCBI Taxonomy" id="8469"/>
    <lineage>
        <taxon>Eukaryota</taxon>
        <taxon>Metazoa</taxon>
        <taxon>Chordata</taxon>
        <taxon>Craniata</taxon>
        <taxon>Vertebrata</taxon>
        <taxon>Euteleostomi</taxon>
        <taxon>Archelosauria</taxon>
        <taxon>Testudinata</taxon>
        <taxon>Testudines</taxon>
        <taxon>Cryptodira</taxon>
        <taxon>Durocryptodira</taxon>
        <taxon>Americhelydia</taxon>
        <taxon>Chelonioidea</taxon>
        <taxon>Cheloniidae</taxon>
        <taxon>Chelonia</taxon>
    </lineage>
</organism>
<feature type="region of interest" description="Disordered" evidence="1">
    <location>
        <begin position="160"/>
        <end position="200"/>
    </location>
</feature>
<accession>M7AZ62</accession>
<proteinExistence type="predicted"/>
<keyword evidence="3" id="KW-1185">Reference proteome</keyword>
<dbReference type="Proteomes" id="UP000031443">
    <property type="component" value="Unassembled WGS sequence"/>
</dbReference>
<evidence type="ECO:0000313" key="2">
    <source>
        <dbReference type="EMBL" id="EMP30049.1"/>
    </source>
</evidence>
<name>M7AZ62_CHEMY</name>